<dbReference type="PANTHER" id="PTHR38781">
    <property type="entry name" value="ANTITOXIN DINJ-RELATED"/>
    <property type="match status" value="1"/>
</dbReference>
<protein>
    <submittedName>
        <fullName evidence="3">DNA-damage-inducible protein J</fullName>
    </submittedName>
</protein>
<accession>A0A450URF9</accession>
<dbReference type="Pfam" id="PF04221">
    <property type="entry name" value="RelB"/>
    <property type="match status" value="1"/>
</dbReference>
<name>A0A450URF9_9GAMM</name>
<reference evidence="3" key="1">
    <citation type="submission" date="2019-02" db="EMBL/GenBank/DDBJ databases">
        <authorList>
            <person name="Gruber-Vodicka R. H."/>
            <person name="Seah K. B. B."/>
        </authorList>
    </citation>
    <scope>NUCLEOTIDE SEQUENCE</scope>
    <source>
        <strain evidence="3">BECK_M7</strain>
    </source>
</reference>
<evidence type="ECO:0000313" key="3">
    <source>
        <dbReference type="EMBL" id="VFJ95154.1"/>
    </source>
</evidence>
<dbReference type="EMBL" id="CAADFF010000066">
    <property type="protein sequence ID" value="VFJ95154.1"/>
    <property type="molecule type" value="Genomic_DNA"/>
</dbReference>
<dbReference type="GO" id="GO:0006355">
    <property type="term" value="P:regulation of DNA-templated transcription"/>
    <property type="evidence" value="ECO:0007669"/>
    <property type="project" value="InterPro"/>
</dbReference>
<evidence type="ECO:0000256" key="1">
    <source>
        <dbReference type="ARBA" id="ARBA00010562"/>
    </source>
</evidence>
<organism evidence="3">
    <name type="scientific">Candidatus Kentrum sp. LFY</name>
    <dbReference type="NCBI Taxonomy" id="2126342"/>
    <lineage>
        <taxon>Bacteria</taxon>
        <taxon>Pseudomonadati</taxon>
        <taxon>Pseudomonadota</taxon>
        <taxon>Gammaproteobacteria</taxon>
        <taxon>Candidatus Kentrum</taxon>
    </lineage>
</organism>
<dbReference type="AlphaFoldDB" id="A0A450URF9"/>
<gene>
    <name evidence="3" type="ORF">BECKLFY1418B_GA0070995_10666</name>
</gene>
<evidence type="ECO:0000256" key="2">
    <source>
        <dbReference type="ARBA" id="ARBA00022649"/>
    </source>
</evidence>
<keyword evidence="2" id="KW-1277">Toxin-antitoxin system</keyword>
<dbReference type="InterPro" id="IPR013321">
    <property type="entry name" value="Arc_rbn_hlx_hlx"/>
</dbReference>
<dbReference type="NCBIfam" id="TIGR02384">
    <property type="entry name" value="RelB_DinJ"/>
    <property type="match status" value="1"/>
</dbReference>
<dbReference type="PANTHER" id="PTHR38781:SF1">
    <property type="entry name" value="ANTITOXIN DINJ-RELATED"/>
    <property type="match status" value="1"/>
</dbReference>
<dbReference type="InterPro" id="IPR007337">
    <property type="entry name" value="RelB/DinJ"/>
</dbReference>
<sequence length="105" mass="12153">MFCIRVSVLHSCCSCRTLPIMKTAAIHVRIESRIKQKAEDVLRSLGITPTEAVRVLYRQICLRGNLPFPVEVPDERTLETLAKSRRGEDIEDFDSLDEMFESWER</sequence>
<dbReference type="Gene3D" id="1.10.1220.10">
    <property type="entry name" value="Met repressor-like"/>
    <property type="match status" value="1"/>
</dbReference>
<dbReference type="GO" id="GO:0006351">
    <property type="term" value="P:DNA-templated transcription"/>
    <property type="evidence" value="ECO:0007669"/>
    <property type="project" value="TreeGrafter"/>
</dbReference>
<proteinExistence type="inferred from homology"/>
<comment type="similarity">
    <text evidence="1">Belongs to the RelB/DinJ antitoxin family.</text>
</comment>